<protein>
    <recommendedName>
        <fullName evidence="4">Natural product</fullName>
    </recommendedName>
</protein>
<keyword evidence="1" id="KW-0732">Signal</keyword>
<dbReference type="EMBL" id="FNBN01000011">
    <property type="protein sequence ID" value="SDH36553.1"/>
    <property type="molecule type" value="Genomic_DNA"/>
</dbReference>
<evidence type="ECO:0008006" key="4">
    <source>
        <dbReference type="Google" id="ProtNLM"/>
    </source>
</evidence>
<dbReference type="RefSeq" id="WP_176842486.1">
    <property type="nucleotide sequence ID" value="NZ_FNBN01000011.1"/>
</dbReference>
<reference evidence="2 3" key="1">
    <citation type="submission" date="2016-10" db="EMBL/GenBank/DDBJ databases">
        <authorList>
            <person name="de Groot N.N."/>
        </authorList>
    </citation>
    <scope>NUCLEOTIDE SEQUENCE [LARGE SCALE GENOMIC DNA]</scope>
    <source>
        <strain evidence="2 3">DSM 527</strain>
    </source>
</reference>
<proteinExistence type="predicted"/>
<evidence type="ECO:0000313" key="3">
    <source>
        <dbReference type="Proteomes" id="UP000199045"/>
    </source>
</evidence>
<name>A0A1G8BTY5_CHIFI</name>
<gene>
    <name evidence="2" type="ORF">SAMN04488121_111155</name>
</gene>
<evidence type="ECO:0000256" key="1">
    <source>
        <dbReference type="SAM" id="SignalP"/>
    </source>
</evidence>
<dbReference type="AlphaFoldDB" id="A0A1G8BTY5"/>
<dbReference type="STRING" id="104663.SAMN04488121_111155"/>
<sequence>MKKLAFLLLVLAVGTTVAVAVKANQSKAIAYCHCEPDLKCNSTGAWGIKVQICP</sequence>
<dbReference type="Proteomes" id="UP000199045">
    <property type="component" value="Unassembled WGS sequence"/>
</dbReference>
<feature type="chain" id="PRO_5011449646" description="Natural product" evidence="1">
    <location>
        <begin position="19"/>
        <end position="54"/>
    </location>
</feature>
<accession>A0A1G8BTY5</accession>
<organism evidence="2 3">
    <name type="scientific">Chitinophaga filiformis</name>
    <name type="common">Myxococcus filiformis</name>
    <name type="synonym">Flexibacter filiformis</name>
    <dbReference type="NCBI Taxonomy" id="104663"/>
    <lineage>
        <taxon>Bacteria</taxon>
        <taxon>Pseudomonadati</taxon>
        <taxon>Bacteroidota</taxon>
        <taxon>Chitinophagia</taxon>
        <taxon>Chitinophagales</taxon>
        <taxon>Chitinophagaceae</taxon>
        <taxon>Chitinophaga</taxon>
    </lineage>
</organism>
<feature type="signal peptide" evidence="1">
    <location>
        <begin position="1"/>
        <end position="18"/>
    </location>
</feature>
<evidence type="ECO:0000313" key="2">
    <source>
        <dbReference type="EMBL" id="SDH36553.1"/>
    </source>
</evidence>